<feature type="non-terminal residue" evidence="2">
    <location>
        <position position="241"/>
    </location>
</feature>
<sequence>MDLEETSSDSDRWVSSLEADAINTHSRNNGHVSNTSLCQNPGHSVKLQCAPGDSQLRLSLEALCRESKQKKHRKKQSKPHAVKPFSGMSLSHQGNGYPLRKRSHSASWETASDDPSQSKYVSKPEASSPNLLRLSPEKDTVMWKSQSFPSLCVSSKISSRPSKQKDSPGKRKRAAISLDANSSNQSVVASLNDSLFSRSSEQCTNRKSGFVKTSLLKSLSNGVVQLAEVADLPRHNSALSE</sequence>
<reference evidence="2 3" key="1">
    <citation type="submission" date="2014-06" db="EMBL/GenBank/DDBJ databases">
        <title>Genome evolution of avian class.</title>
        <authorList>
            <person name="Zhang G."/>
            <person name="Li C."/>
        </authorList>
    </citation>
    <scope>NUCLEOTIDE SEQUENCE [LARGE SCALE GENOMIC DNA]</scope>
    <source>
        <strain evidence="2">BGI_N309</strain>
    </source>
</reference>
<evidence type="ECO:0000256" key="1">
    <source>
        <dbReference type="SAM" id="MobiDB-lite"/>
    </source>
</evidence>
<feature type="compositionally biased region" description="Polar residues" evidence="1">
    <location>
        <begin position="105"/>
        <end position="130"/>
    </location>
</feature>
<evidence type="ECO:0000313" key="3">
    <source>
        <dbReference type="Proteomes" id="UP000053641"/>
    </source>
</evidence>
<protein>
    <submittedName>
        <fullName evidence="2">Uncharacterized protein</fullName>
    </submittedName>
</protein>
<gene>
    <name evidence="2" type="ORF">N309_06534</name>
</gene>
<feature type="region of interest" description="Disordered" evidence="1">
    <location>
        <begin position="66"/>
        <end position="133"/>
    </location>
</feature>
<feature type="region of interest" description="Disordered" evidence="1">
    <location>
        <begin position="24"/>
        <end position="43"/>
    </location>
</feature>
<feature type="compositionally biased region" description="Basic residues" evidence="1">
    <location>
        <begin position="68"/>
        <end position="81"/>
    </location>
</feature>
<dbReference type="AlphaFoldDB" id="A0A099Z0R0"/>
<feature type="compositionally biased region" description="Polar residues" evidence="1">
    <location>
        <begin position="24"/>
        <end position="42"/>
    </location>
</feature>
<name>A0A099Z0R0_TINGU</name>
<organism evidence="2 3">
    <name type="scientific">Tinamus guttatus</name>
    <name type="common">White-throated tinamou</name>
    <dbReference type="NCBI Taxonomy" id="94827"/>
    <lineage>
        <taxon>Eukaryota</taxon>
        <taxon>Metazoa</taxon>
        <taxon>Chordata</taxon>
        <taxon>Craniata</taxon>
        <taxon>Vertebrata</taxon>
        <taxon>Euteleostomi</taxon>
        <taxon>Archelosauria</taxon>
        <taxon>Archosauria</taxon>
        <taxon>Dinosauria</taxon>
        <taxon>Saurischia</taxon>
        <taxon>Theropoda</taxon>
        <taxon>Coelurosauria</taxon>
        <taxon>Aves</taxon>
        <taxon>Palaeognathae</taxon>
        <taxon>Tinamiformes</taxon>
        <taxon>Tinamidae</taxon>
        <taxon>Tinamus</taxon>
    </lineage>
</organism>
<dbReference type="STRING" id="94827.A0A099Z0R0"/>
<dbReference type="Proteomes" id="UP000053641">
    <property type="component" value="Unassembled WGS sequence"/>
</dbReference>
<keyword evidence="3" id="KW-1185">Reference proteome</keyword>
<dbReference type="EMBL" id="KL886967">
    <property type="protein sequence ID" value="KGL74350.1"/>
    <property type="molecule type" value="Genomic_DNA"/>
</dbReference>
<accession>A0A099Z0R0</accession>
<feature type="region of interest" description="Disordered" evidence="1">
    <location>
        <begin position="154"/>
        <end position="178"/>
    </location>
</feature>
<proteinExistence type="predicted"/>
<evidence type="ECO:0000313" key="2">
    <source>
        <dbReference type="EMBL" id="KGL74350.1"/>
    </source>
</evidence>